<evidence type="ECO:0000313" key="7">
    <source>
        <dbReference type="Proteomes" id="UP000006903"/>
    </source>
</evidence>
<dbReference type="GO" id="GO:0051536">
    <property type="term" value="F:iron-sulfur cluster binding"/>
    <property type="evidence" value="ECO:0007669"/>
    <property type="project" value="UniProtKB-KW"/>
</dbReference>
<dbReference type="CDD" id="cd01335">
    <property type="entry name" value="Radical_SAM"/>
    <property type="match status" value="1"/>
</dbReference>
<dbReference type="HOGENOM" id="CLU_062674_0_1_2"/>
<dbReference type="SUPFAM" id="SSF102114">
    <property type="entry name" value="Radical SAM enzymes"/>
    <property type="match status" value="1"/>
</dbReference>
<dbReference type="SFLD" id="SFLDS00029">
    <property type="entry name" value="Radical_SAM"/>
    <property type="match status" value="1"/>
</dbReference>
<dbReference type="InterPro" id="IPR013785">
    <property type="entry name" value="Aldolase_TIM"/>
</dbReference>
<evidence type="ECO:0000313" key="6">
    <source>
        <dbReference type="EMBL" id="ACL11377.1"/>
    </source>
</evidence>
<keyword evidence="4" id="KW-0411">Iron-sulfur</keyword>
<evidence type="ECO:0000259" key="5">
    <source>
        <dbReference type="Pfam" id="PF04055"/>
    </source>
</evidence>
<dbReference type="STRING" id="490899.DKAM_1051"/>
<reference evidence="6 7" key="1">
    <citation type="journal article" date="2009" name="J. Bacteriol.">
        <title>Complete genome sequence of the anaerobic, protein-degrading hyperthermophilic crenarchaeon Desulfurococcus kamchatkensis.</title>
        <authorList>
            <person name="Ravin N.V."/>
            <person name="Mardanov A.V."/>
            <person name="Beletsky A.V."/>
            <person name="Kublanov I.V."/>
            <person name="Kolganova T.V."/>
            <person name="Lebedinsky A.V."/>
            <person name="Chernyh N.A."/>
            <person name="Bonch-Osmolovskaya E.A."/>
            <person name="Skryabin K.G."/>
        </authorList>
    </citation>
    <scope>NUCLEOTIDE SEQUENCE [LARGE SCALE GENOMIC DNA]</scope>
    <source>
        <strain evidence="7">DSM 18924 / JCM 16383 / VKM B-2413 / 1221n</strain>
    </source>
</reference>
<dbReference type="Pfam" id="PF04055">
    <property type="entry name" value="Radical_SAM"/>
    <property type="match status" value="1"/>
</dbReference>
<dbReference type="PANTHER" id="PTHR43075">
    <property type="entry name" value="FORMATE LYASE ACTIVATING ENZYME, PUTATIVE (AFU_ORTHOLOGUE AFUA_2G15630)-RELATED"/>
    <property type="match status" value="1"/>
</dbReference>
<keyword evidence="3" id="KW-0408">Iron</keyword>
<dbReference type="GO" id="GO:0016829">
    <property type="term" value="F:lyase activity"/>
    <property type="evidence" value="ECO:0007669"/>
    <property type="project" value="UniProtKB-KW"/>
</dbReference>
<evidence type="ECO:0000256" key="4">
    <source>
        <dbReference type="ARBA" id="ARBA00023014"/>
    </source>
</evidence>
<dbReference type="InterPro" id="IPR040085">
    <property type="entry name" value="MJ0674-like"/>
</dbReference>
<dbReference type="PANTHER" id="PTHR43075:SF1">
    <property type="entry name" value="FORMATE LYASE ACTIVATING ENZYME, PUTATIVE (AFU_ORTHOLOGUE AFUA_2G15630)-RELATED"/>
    <property type="match status" value="1"/>
</dbReference>
<dbReference type="EMBL" id="CP001140">
    <property type="protein sequence ID" value="ACL11377.1"/>
    <property type="molecule type" value="Genomic_DNA"/>
</dbReference>
<dbReference type="GO" id="GO:0046872">
    <property type="term" value="F:metal ion binding"/>
    <property type="evidence" value="ECO:0007669"/>
    <property type="project" value="UniProtKB-KW"/>
</dbReference>
<protein>
    <submittedName>
        <fullName evidence="6">Pyruvate formate-lyase activating enzyme-like protein</fullName>
    </submittedName>
</protein>
<sequence length="376" mass="43510">MFDWFKTLIMYRSDALTVWGDPIVVERLSWYYSVMKNEKPARFMVAKKIPVDIDPYNNMPLDELWNIHEKASREFASLLRDIVERGLDISELETPKYSYLDIKTAIAYKLIEECRLCERKCGAKRIKGKPGVCLVDRECIVHSFFHHIGEEAPLVPSGTIFYGGCNFKCVFCQNWDISQVHARDGELVSPRELAFIQRNLRLKGARNINHVGGEPTPHLPFILESLRYLDVNVPQLWNSNMYMSGEAMTLLRDIIDIWLPDLKYGNNECAWRLSKVRNYWEIVTRNIKVAHDSSDIIIRHLVLPGHVECCTRRVLEWIASNTPRALVNIMDQYRPEHIVAKHPGLYPEIARKPSASELKTAYEIADSLGIMYQQVS</sequence>
<feature type="domain" description="Radical SAM core" evidence="5">
    <location>
        <begin position="160"/>
        <end position="318"/>
    </location>
</feature>
<dbReference type="Proteomes" id="UP000006903">
    <property type="component" value="Chromosome"/>
</dbReference>
<keyword evidence="6" id="KW-0456">Lyase</keyword>
<evidence type="ECO:0000256" key="1">
    <source>
        <dbReference type="ARBA" id="ARBA00022691"/>
    </source>
</evidence>
<organism evidence="6 7">
    <name type="scientific">Desulfurococcus amylolyticus (strain DSM 18924 / JCM 16383 / VKM B-2413 / 1221n)</name>
    <name type="common">Desulfurococcus kamchatkensis</name>
    <dbReference type="NCBI Taxonomy" id="490899"/>
    <lineage>
        <taxon>Archaea</taxon>
        <taxon>Thermoproteota</taxon>
        <taxon>Thermoprotei</taxon>
        <taxon>Desulfurococcales</taxon>
        <taxon>Desulfurococcaceae</taxon>
        <taxon>Desulfurococcus</taxon>
    </lineage>
</organism>
<proteinExistence type="predicted"/>
<evidence type="ECO:0000256" key="3">
    <source>
        <dbReference type="ARBA" id="ARBA00023004"/>
    </source>
</evidence>
<accession>B8D5J6</accession>
<dbReference type="SFLD" id="SFLDG01099">
    <property type="entry name" value="Uncharacterised_Radical_SAM_Su"/>
    <property type="match status" value="1"/>
</dbReference>
<dbReference type="AlphaFoldDB" id="B8D5J6"/>
<keyword evidence="1" id="KW-0949">S-adenosyl-L-methionine</keyword>
<keyword evidence="6" id="KW-0670">Pyruvate</keyword>
<name>B8D5J6_DESA1</name>
<dbReference type="RefSeq" id="WP_012608718.1">
    <property type="nucleotide sequence ID" value="NC_011766.1"/>
</dbReference>
<evidence type="ECO:0000256" key="2">
    <source>
        <dbReference type="ARBA" id="ARBA00022723"/>
    </source>
</evidence>
<dbReference type="KEGG" id="dka:DKAM_1051"/>
<gene>
    <name evidence="6" type="ordered locus">DKAM_1051</name>
</gene>
<dbReference type="eggNOG" id="arCOG00934">
    <property type="taxonomic scope" value="Archaea"/>
</dbReference>
<dbReference type="InterPro" id="IPR007197">
    <property type="entry name" value="rSAM"/>
</dbReference>
<dbReference type="Gene3D" id="3.20.20.70">
    <property type="entry name" value="Aldolase class I"/>
    <property type="match status" value="1"/>
</dbReference>
<dbReference type="InterPro" id="IPR058240">
    <property type="entry name" value="rSAM_sf"/>
</dbReference>
<keyword evidence="2" id="KW-0479">Metal-binding</keyword>
<dbReference type="GeneID" id="7171159"/>